<keyword evidence="3" id="KW-1185">Reference proteome</keyword>
<protein>
    <recommendedName>
        <fullName evidence="4">Secreted protein</fullName>
    </recommendedName>
</protein>
<feature type="chain" id="PRO_5046631628" description="Secreted protein" evidence="1">
    <location>
        <begin position="33"/>
        <end position="166"/>
    </location>
</feature>
<name>A0ABV0B1G2_9ACTN</name>
<evidence type="ECO:0000313" key="3">
    <source>
        <dbReference type="Proteomes" id="UP001447516"/>
    </source>
</evidence>
<dbReference type="RefSeq" id="WP_346230646.1">
    <property type="nucleotide sequence ID" value="NZ_JBDJAW010000060.1"/>
</dbReference>
<dbReference type="Proteomes" id="UP001447516">
    <property type="component" value="Unassembled WGS sequence"/>
</dbReference>
<evidence type="ECO:0008006" key="4">
    <source>
        <dbReference type="Google" id="ProtNLM"/>
    </source>
</evidence>
<organism evidence="2 3">
    <name type="scientific">Microbispora maris</name>
    <dbReference type="NCBI Taxonomy" id="3144104"/>
    <lineage>
        <taxon>Bacteria</taxon>
        <taxon>Bacillati</taxon>
        <taxon>Actinomycetota</taxon>
        <taxon>Actinomycetes</taxon>
        <taxon>Streptosporangiales</taxon>
        <taxon>Streptosporangiaceae</taxon>
        <taxon>Microbispora</taxon>
    </lineage>
</organism>
<gene>
    <name evidence="2" type="ORF">AAH991_37200</name>
</gene>
<reference evidence="2 3" key="1">
    <citation type="submission" date="2024-05" db="EMBL/GenBank/DDBJ databases">
        <title>Microbispora sp.ZYX-F-249.</title>
        <authorList>
            <person name="Xie H."/>
        </authorList>
    </citation>
    <scope>NUCLEOTIDE SEQUENCE [LARGE SCALE GENOMIC DNA]</scope>
    <source>
        <strain evidence="2 3">ZYX-F-249</strain>
    </source>
</reference>
<feature type="signal peptide" evidence="1">
    <location>
        <begin position="1"/>
        <end position="32"/>
    </location>
</feature>
<dbReference type="EMBL" id="JBDJAW010000060">
    <property type="protein sequence ID" value="MEN3540800.1"/>
    <property type="molecule type" value="Genomic_DNA"/>
</dbReference>
<proteinExistence type="predicted"/>
<sequence length="166" mass="18408">MKTKQRTTARLALAAAAAAAALNLVAPCPAQASTARNDGRCELTWANSKWSDFVDLTLLCLPAEGADSITFVNIWADDKFRDDLILYFPVSCASTTPYPVTKRIKWSVYAEYLDEDLWDGDEIYARVVVKKTDGRTYTIPSNVVEGRWGKSVDLGFGPPKRETLHC</sequence>
<comment type="caution">
    <text evidence="2">The sequence shown here is derived from an EMBL/GenBank/DDBJ whole genome shotgun (WGS) entry which is preliminary data.</text>
</comment>
<accession>A0ABV0B1G2</accession>
<keyword evidence="1" id="KW-0732">Signal</keyword>
<evidence type="ECO:0000256" key="1">
    <source>
        <dbReference type="SAM" id="SignalP"/>
    </source>
</evidence>
<evidence type="ECO:0000313" key="2">
    <source>
        <dbReference type="EMBL" id="MEN3540800.1"/>
    </source>
</evidence>